<dbReference type="InterPro" id="IPR016164">
    <property type="entry name" value="FAD-linked_Oxase-like_C"/>
</dbReference>
<reference evidence="5" key="1">
    <citation type="journal article" date="2019" name="Int. J. Syst. Evol. Microbiol.">
        <title>The Global Catalogue of Microorganisms (GCM) 10K type strain sequencing project: providing services to taxonomists for standard genome sequencing and annotation.</title>
        <authorList>
            <consortium name="The Broad Institute Genomics Platform"/>
            <consortium name="The Broad Institute Genome Sequencing Center for Infectious Disease"/>
            <person name="Wu L."/>
            <person name="Ma J."/>
        </authorList>
    </citation>
    <scope>NUCLEOTIDE SEQUENCE [LARGE SCALE GENOMIC DNA]</scope>
    <source>
        <strain evidence="5">CGMCC 1.12923</strain>
    </source>
</reference>
<dbReference type="InterPro" id="IPR006094">
    <property type="entry name" value="Oxid_FAD_bind_N"/>
</dbReference>
<keyword evidence="5" id="KW-1185">Reference proteome</keyword>
<dbReference type="PROSITE" id="PS51387">
    <property type="entry name" value="FAD_PCMH"/>
    <property type="match status" value="1"/>
</dbReference>
<dbReference type="RefSeq" id="WP_099035974.1">
    <property type="nucleotide sequence ID" value="NZ_BMGJ01000016.1"/>
</dbReference>
<dbReference type="InterPro" id="IPR016169">
    <property type="entry name" value="FAD-bd_PCMH_sub2"/>
</dbReference>
<dbReference type="Gene3D" id="3.30.465.10">
    <property type="match status" value="1"/>
</dbReference>
<dbReference type="SUPFAM" id="SSF56176">
    <property type="entry name" value="FAD-binding/transporter-associated domain-like"/>
    <property type="match status" value="1"/>
</dbReference>
<dbReference type="InterPro" id="IPR016170">
    <property type="entry name" value="Cytok_DH_C_sf"/>
</dbReference>
<organism evidence="4 5">
    <name type="scientific">Lacimicrobium alkaliphilum</name>
    <dbReference type="NCBI Taxonomy" id="1526571"/>
    <lineage>
        <taxon>Bacteria</taxon>
        <taxon>Pseudomonadati</taxon>
        <taxon>Pseudomonadota</taxon>
        <taxon>Gammaproteobacteria</taxon>
        <taxon>Alteromonadales</taxon>
        <taxon>Alteromonadaceae</taxon>
        <taxon>Lacimicrobium</taxon>
    </lineage>
</organism>
<dbReference type="InterPro" id="IPR016166">
    <property type="entry name" value="FAD-bd_PCMH"/>
</dbReference>
<dbReference type="Gene3D" id="3.40.462.10">
    <property type="entry name" value="FAD-linked oxidases, C-terminal domain"/>
    <property type="match status" value="1"/>
</dbReference>
<gene>
    <name evidence="4" type="ORF">GCM10011357_32670</name>
</gene>
<dbReference type="Gene3D" id="3.30.43.10">
    <property type="entry name" value="Uridine Diphospho-n-acetylenolpyruvylglucosamine Reductase, domain 2"/>
    <property type="match status" value="1"/>
</dbReference>
<dbReference type="InterPro" id="IPR016167">
    <property type="entry name" value="FAD-bd_PCMH_sub1"/>
</dbReference>
<dbReference type="Proteomes" id="UP000614272">
    <property type="component" value="Unassembled WGS sequence"/>
</dbReference>
<keyword evidence="2" id="KW-0274">FAD</keyword>
<dbReference type="SUPFAM" id="SSF55103">
    <property type="entry name" value="FAD-linked oxidases, C-terminal domain"/>
    <property type="match status" value="1"/>
</dbReference>
<name>A0ABQ1RNJ3_9ALTE</name>
<dbReference type="PANTHER" id="PTHR11748:SF114">
    <property type="entry name" value="ARYL-ALCOHOL OXIDASE VANILLYL-ALCOHOL OXIDASE (AFU_ORTHOLOGUE AFUA_3G09500)-RELATED"/>
    <property type="match status" value="1"/>
</dbReference>
<dbReference type="Pfam" id="PF01565">
    <property type="entry name" value="FAD_binding_4"/>
    <property type="match status" value="1"/>
</dbReference>
<protein>
    <submittedName>
        <fullName evidence="4">4-cresol dehydrogenase</fullName>
    </submittedName>
</protein>
<sequence>MTDIYQQLVQAGIISEERILHSEQATSAYGKTTFSQPIHLDAAVKVVNSNEVSKLIKLANTLSFHLYPVSSSKNWGYGSVSDFATDNPKVVLDLSLMNQIYPTDKELGLITIEPGVTQQQLYDYLEQHHWSYMTPVTGAGPNCSIVANALERGYGITPRTDHFEAVTALKAVLPHPELCEQQYHSPISSLDHSDTDFIDKTYKWKLGPYLDGLMTQSNLGVVTQMTIRLGRKPKAFTAFYLRCFDEDNFAPLTQGIRDILRDLEGIVGSINLMDKRRLVSMVADNPNGTAHQVMTDQQVNTLARQNNVPNWLIVGSVYGEPGVVKAAKKVIRSRLKGLGQLLYSDSLLLNIARQVTDRVSIGPLKDIKKQLSSLELGMQIMLGQPNQVALPLAYWRTGKVEPGKSLLPDQDGCGLLWYAPLIPMHSDKMRAFVEFIRTTTPQFGIEPLITFTNLKHDCVDSTIPIVFNLKDSESREQAHQCLSTLVEEGLKQGFVPYRMNIHQQQKLLTKTQQHWQTVDKIKQALDPNNVLSPGRYNP</sequence>
<feature type="domain" description="FAD-binding PCMH-type" evidence="3">
    <location>
        <begin position="36"/>
        <end position="232"/>
    </location>
</feature>
<dbReference type="InterPro" id="IPR036318">
    <property type="entry name" value="FAD-bd_PCMH-like_sf"/>
</dbReference>
<evidence type="ECO:0000313" key="5">
    <source>
        <dbReference type="Proteomes" id="UP000614272"/>
    </source>
</evidence>
<comment type="caution">
    <text evidence="4">The sequence shown here is derived from an EMBL/GenBank/DDBJ whole genome shotgun (WGS) entry which is preliminary data.</text>
</comment>
<keyword evidence="1" id="KW-0285">Flavoprotein</keyword>
<proteinExistence type="predicted"/>
<evidence type="ECO:0000313" key="4">
    <source>
        <dbReference type="EMBL" id="GGD75144.1"/>
    </source>
</evidence>
<evidence type="ECO:0000259" key="3">
    <source>
        <dbReference type="PROSITE" id="PS51387"/>
    </source>
</evidence>
<dbReference type="InterPro" id="IPR016171">
    <property type="entry name" value="Vanillyl_alc_oxidase_C-sub2"/>
</dbReference>
<evidence type="ECO:0000256" key="1">
    <source>
        <dbReference type="ARBA" id="ARBA00022630"/>
    </source>
</evidence>
<evidence type="ECO:0000256" key="2">
    <source>
        <dbReference type="ARBA" id="ARBA00022827"/>
    </source>
</evidence>
<accession>A0ABQ1RNJ3</accession>
<dbReference type="EMBL" id="BMGJ01000016">
    <property type="protein sequence ID" value="GGD75144.1"/>
    <property type="molecule type" value="Genomic_DNA"/>
</dbReference>
<dbReference type="Gene3D" id="1.10.45.10">
    <property type="entry name" value="Vanillyl-alcohol Oxidase, Chain A, domain 4"/>
    <property type="match status" value="1"/>
</dbReference>
<dbReference type="PANTHER" id="PTHR11748">
    <property type="entry name" value="D-LACTATE DEHYDROGENASE"/>
    <property type="match status" value="1"/>
</dbReference>